<sequence length="60" mass="7273">MSKERKKERAVERFRERLSSFLLFFLLVWCERVFLEWREPGRDFDQCAQSQVVVSQGGYV</sequence>
<proteinExistence type="predicted"/>
<reference evidence="2" key="1">
    <citation type="submission" date="2013-09" db="EMBL/GenBank/DDBJ databases">
        <title>Corchorus olitorius genome sequencing.</title>
        <authorList>
            <person name="Alam M."/>
            <person name="Haque M.S."/>
            <person name="Islam M.S."/>
            <person name="Emdad E.M."/>
            <person name="Islam M.M."/>
            <person name="Ahmed B."/>
            <person name="Halim A."/>
            <person name="Hossen Q.M.M."/>
            <person name="Hossain M.Z."/>
            <person name="Ahmed R."/>
            <person name="Khan M.M."/>
            <person name="Islam R."/>
            <person name="Rashid M.M."/>
            <person name="Khan S.A."/>
            <person name="Rahman M.S."/>
            <person name="Alam M."/>
            <person name="Yahiya A.S."/>
            <person name="Khan M.S."/>
            <person name="Azam M.S."/>
            <person name="Haque T."/>
            <person name="Lashkar M.Z.H."/>
            <person name="Akhand A.I."/>
            <person name="Morshed G."/>
            <person name="Roy S."/>
            <person name="Uddin K.S."/>
            <person name="Rabeya T."/>
            <person name="Hossain A.S."/>
            <person name="Chowdhury A."/>
            <person name="Snigdha A.R."/>
            <person name="Mortoza M.S."/>
            <person name="Matin S.A."/>
            <person name="Hoque S.M.E."/>
            <person name="Islam M.K."/>
            <person name="Roy D.K."/>
            <person name="Haider R."/>
            <person name="Moosa M.M."/>
            <person name="Elias S.M."/>
            <person name="Hasan A.M."/>
            <person name="Jahan S."/>
            <person name="Shafiuddin M."/>
            <person name="Mahmood N."/>
            <person name="Shommy N.S."/>
        </authorList>
    </citation>
    <scope>NUCLEOTIDE SEQUENCE [LARGE SCALE GENOMIC DNA]</scope>
    <source>
        <strain evidence="2">cv. O-4</strain>
    </source>
</reference>
<comment type="caution">
    <text evidence="1">The sequence shown here is derived from an EMBL/GenBank/DDBJ whole genome shotgun (WGS) entry which is preliminary data.</text>
</comment>
<accession>A0A1R3HW67</accession>
<organism evidence="1 2">
    <name type="scientific">Corchorus olitorius</name>
    <dbReference type="NCBI Taxonomy" id="93759"/>
    <lineage>
        <taxon>Eukaryota</taxon>
        <taxon>Viridiplantae</taxon>
        <taxon>Streptophyta</taxon>
        <taxon>Embryophyta</taxon>
        <taxon>Tracheophyta</taxon>
        <taxon>Spermatophyta</taxon>
        <taxon>Magnoliopsida</taxon>
        <taxon>eudicotyledons</taxon>
        <taxon>Gunneridae</taxon>
        <taxon>Pentapetalae</taxon>
        <taxon>rosids</taxon>
        <taxon>malvids</taxon>
        <taxon>Malvales</taxon>
        <taxon>Malvaceae</taxon>
        <taxon>Grewioideae</taxon>
        <taxon>Apeibeae</taxon>
        <taxon>Corchorus</taxon>
    </lineage>
</organism>
<dbReference type="EMBL" id="AWUE01019294">
    <property type="protein sequence ID" value="OMO74514.1"/>
    <property type="molecule type" value="Genomic_DNA"/>
</dbReference>
<keyword evidence="2" id="KW-1185">Reference proteome</keyword>
<name>A0A1R3HW67_9ROSI</name>
<evidence type="ECO:0000313" key="2">
    <source>
        <dbReference type="Proteomes" id="UP000187203"/>
    </source>
</evidence>
<protein>
    <submittedName>
        <fullName evidence="1">Uncharacterized protein</fullName>
    </submittedName>
</protein>
<dbReference type="AlphaFoldDB" id="A0A1R3HW67"/>
<dbReference type="Proteomes" id="UP000187203">
    <property type="component" value="Unassembled WGS sequence"/>
</dbReference>
<evidence type="ECO:0000313" key="1">
    <source>
        <dbReference type="EMBL" id="OMO74514.1"/>
    </source>
</evidence>
<gene>
    <name evidence="1" type="ORF">COLO4_26601</name>
</gene>